<dbReference type="Proteomes" id="UP001211097">
    <property type="component" value="Chromosome"/>
</dbReference>
<feature type="domain" description="Nudix hydrolase" evidence="1">
    <location>
        <begin position="36"/>
        <end position="163"/>
    </location>
</feature>
<gene>
    <name evidence="2" type="ORF">PKF023_05600</name>
    <name evidence="3" type="ORF">PKF032_04980</name>
</gene>
<evidence type="ECO:0000313" key="4">
    <source>
        <dbReference type="Proteomes" id="UP001211204"/>
    </source>
</evidence>
<dbReference type="GO" id="GO:0003824">
    <property type="term" value="F:catalytic activity"/>
    <property type="evidence" value="ECO:0007669"/>
    <property type="project" value="UniProtKB-ARBA"/>
</dbReference>
<dbReference type="EMBL" id="AP026973">
    <property type="protein sequence ID" value="BDT76757.1"/>
    <property type="molecule type" value="Genomic_DNA"/>
</dbReference>
<sequence length="163" mass="18258">MNIISQIAVQARNTIHEAQCNAILESSNPFSRATIQGHITASGLVVKDGKALLIFHPYIKRWFQPGGHIDEGDSPIAAAIREVYEETGYVCELDSDSQDPIDIDIHEIPENPKKGEGAHLHIDLLYCLRVVRHEQSAEDIECKWFAFGDIESIRIQRALAKLD</sequence>
<evidence type="ECO:0000259" key="1">
    <source>
        <dbReference type="PROSITE" id="PS51462"/>
    </source>
</evidence>
<reference evidence="2 4" key="1">
    <citation type="submission" date="2022-11" db="EMBL/GenBank/DDBJ databases">
        <title>Complete Genome Sequences of three Polynucleobacter sp. Subcluster PnecC Strains KF022, KF023, and KF032 Isolated from a Shallow Eutrophic Lake in Japan.</title>
        <authorList>
            <person name="Ogata Y."/>
            <person name="Watanabe K."/>
            <person name="Takemine S."/>
            <person name="Shindo C."/>
            <person name="Kurokawa R."/>
            <person name="Suda W."/>
        </authorList>
    </citation>
    <scope>NUCLEOTIDE SEQUENCE</scope>
    <source>
        <strain evidence="2">KF023</strain>
        <strain evidence="3 4">KF032</strain>
    </source>
</reference>
<dbReference type="CDD" id="cd03674">
    <property type="entry name" value="NUDIX_Hydrolase"/>
    <property type="match status" value="1"/>
</dbReference>
<evidence type="ECO:0000313" key="2">
    <source>
        <dbReference type="EMBL" id="BDT76757.1"/>
    </source>
</evidence>
<dbReference type="InterPro" id="IPR000086">
    <property type="entry name" value="NUDIX_hydrolase_dom"/>
</dbReference>
<name>A0A9C7FBT2_9BURK</name>
<dbReference type="KEGG" id="pyt:PKF023_05600"/>
<dbReference type="RefSeq" id="WP_281743182.1">
    <property type="nucleotide sequence ID" value="NZ_AP026973.1"/>
</dbReference>
<evidence type="ECO:0000313" key="3">
    <source>
        <dbReference type="EMBL" id="BDT78610.1"/>
    </source>
</evidence>
<dbReference type="Gene3D" id="3.90.79.10">
    <property type="entry name" value="Nucleoside Triphosphate Pyrophosphohydrolase"/>
    <property type="match status" value="1"/>
</dbReference>
<proteinExistence type="predicted"/>
<dbReference type="Pfam" id="PF00293">
    <property type="entry name" value="NUDIX"/>
    <property type="match status" value="1"/>
</dbReference>
<dbReference type="InterPro" id="IPR015797">
    <property type="entry name" value="NUDIX_hydrolase-like_dom_sf"/>
</dbReference>
<accession>A0A9C7FBT2</accession>
<dbReference type="PANTHER" id="PTHR43222:SF2">
    <property type="entry name" value="NUDIX HYDROLASE 23, CHLOROPLASTIC"/>
    <property type="match status" value="1"/>
</dbReference>
<dbReference type="AlphaFoldDB" id="A0A9C7FBT2"/>
<dbReference type="PROSITE" id="PS51462">
    <property type="entry name" value="NUDIX"/>
    <property type="match status" value="1"/>
</dbReference>
<dbReference type="EMBL" id="AP026974">
    <property type="protein sequence ID" value="BDT78610.1"/>
    <property type="molecule type" value="Genomic_DNA"/>
</dbReference>
<dbReference type="Proteomes" id="UP001211204">
    <property type="component" value="Chromosome"/>
</dbReference>
<dbReference type="PANTHER" id="PTHR43222">
    <property type="entry name" value="NUDIX HYDROLASE 23"/>
    <property type="match status" value="1"/>
</dbReference>
<dbReference type="SUPFAM" id="SSF55811">
    <property type="entry name" value="Nudix"/>
    <property type="match status" value="1"/>
</dbReference>
<organism evidence="2">
    <name type="scientific">Polynucleobacter yangtzensis</name>
    <dbReference type="NCBI Taxonomy" id="1743159"/>
    <lineage>
        <taxon>Bacteria</taxon>
        <taxon>Pseudomonadati</taxon>
        <taxon>Pseudomonadota</taxon>
        <taxon>Betaproteobacteria</taxon>
        <taxon>Burkholderiales</taxon>
        <taxon>Burkholderiaceae</taxon>
        <taxon>Polynucleobacter</taxon>
    </lineage>
</organism>
<keyword evidence="4" id="KW-1185">Reference proteome</keyword>
<protein>
    <recommendedName>
        <fullName evidence="1">Nudix hydrolase domain-containing protein</fullName>
    </recommendedName>
</protein>